<keyword evidence="4" id="KW-1185">Reference proteome</keyword>
<protein>
    <recommendedName>
        <fullName evidence="2">DUF8039 domain-containing protein</fullName>
    </recommendedName>
</protein>
<dbReference type="EMBL" id="JAMZMK010006725">
    <property type="protein sequence ID" value="KAI7747575.1"/>
    <property type="molecule type" value="Genomic_DNA"/>
</dbReference>
<feature type="domain" description="DUF8039" evidence="2">
    <location>
        <begin position="253"/>
        <end position="344"/>
    </location>
</feature>
<evidence type="ECO:0000313" key="3">
    <source>
        <dbReference type="EMBL" id="KAI7747575.1"/>
    </source>
</evidence>
<proteinExistence type="predicted"/>
<dbReference type="PANTHER" id="PTHR33018">
    <property type="entry name" value="OS10G0338966 PROTEIN-RELATED"/>
    <property type="match status" value="1"/>
</dbReference>
<dbReference type="AlphaFoldDB" id="A0AAD5CWD8"/>
<evidence type="ECO:0000256" key="1">
    <source>
        <dbReference type="SAM" id="MobiDB-lite"/>
    </source>
</evidence>
<feature type="compositionally biased region" description="Polar residues" evidence="1">
    <location>
        <begin position="352"/>
        <end position="379"/>
    </location>
</feature>
<evidence type="ECO:0000259" key="2">
    <source>
        <dbReference type="Pfam" id="PF26133"/>
    </source>
</evidence>
<accession>A0AAD5CWD8</accession>
<organism evidence="3 4">
    <name type="scientific">Ambrosia artemisiifolia</name>
    <name type="common">Common ragweed</name>
    <dbReference type="NCBI Taxonomy" id="4212"/>
    <lineage>
        <taxon>Eukaryota</taxon>
        <taxon>Viridiplantae</taxon>
        <taxon>Streptophyta</taxon>
        <taxon>Embryophyta</taxon>
        <taxon>Tracheophyta</taxon>
        <taxon>Spermatophyta</taxon>
        <taxon>Magnoliopsida</taxon>
        <taxon>eudicotyledons</taxon>
        <taxon>Gunneridae</taxon>
        <taxon>Pentapetalae</taxon>
        <taxon>asterids</taxon>
        <taxon>campanulids</taxon>
        <taxon>Asterales</taxon>
        <taxon>Asteraceae</taxon>
        <taxon>Asteroideae</taxon>
        <taxon>Heliantheae alliance</taxon>
        <taxon>Heliantheae</taxon>
        <taxon>Ambrosia</taxon>
    </lineage>
</organism>
<dbReference type="InterPro" id="IPR058352">
    <property type="entry name" value="DUF8039"/>
</dbReference>
<name>A0AAD5CWD8_AMBAR</name>
<sequence>MSKRGRGKRGVASCSKKLKEDELLIEFDDDMIAMGKQKGKFASWLGLTLRARFPYHIPTKEIDKQRWENLWLDAKERSAKATASALQNKDHHRMGCTGYRGLKDKFDGRWKQVSDSNSSARRLQNERSQVWVAGRAIRNKQTGLYEVDDIQEKVNSLDHAESEMKADGTYYQGREDPLTRCFGPEHGGRTRTISYVIGKTKVHGGLYKCDKQQNQNGTETRSNGMVNVNQDTQCVDASTGFHSCAPDEQYINYPDIQEIYKCDLLSPEDLPRETTIAKGQAYPTRNRTLHLKRITDGCVKVQVDTVIPGYEDTDVPLETVQDEVKHMVVTLAGFIQWPRNALKIVNTEAPHKSTSASRKTPSHSVARQFQTSQQTHTCD</sequence>
<feature type="region of interest" description="Disordered" evidence="1">
    <location>
        <begin position="348"/>
        <end position="379"/>
    </location>
</feature>
<comment type="caution">
    <text evidence="3">The sequence shown here is derived from an EMBL/GenBank/DDBJ whole genome shotgun (WGS) entry which is preliminary data.</text>
</comment>
<dbReference type="Proteomes" id="UP001206925">
    <property type="component" value="Unassembled WGS sequence"/>
</dbReference>
<dbReference type="PANTHER" id="PTHR33018:SF35">
    <property type="entry name" value="ULP1 PROTEASE FAMILY CATALYTIC DOMAIN, PAPAIN-LIKE CYSTEINE PEPTIDASE SUPERFAMILY"/>
    <property type="match status" value="1"/>
</dbReference>
<evidence type="ECO:0000313" key="4">
    <source>
        <dbReference type="Proteomes" id="UP001206925"/>
    </source>
</evidence>
<reference evidence="3" key="1">
    <citation type="submission" date="2022-06" db="EMBL/GenBank/DDBJ databases">
        <title>Uncovering the hologenomic basis of an extraordinary plant invasion.</title>
        <authorList>
            <person name="Bieker V.C."/>
            <person name="Martin M.D."/>
            <person name="Gilbert T."/>
            <person name="Hodgins K."/>
            <person name="Battlay P."/>
            <person name="Petersen B."/>
            <person name="Wilson J."/>
        </authorList>
    </citation>
    <scope>NUCLEOTIDE SEQUENCE</scope>
    <source>
        <strain evidence="3">AA19_3_7</strain>
        <tissue evidence="3">Leaf</tissue>
    </source>
</reference>
<gene>
    <name evidence="3" type="ORF">M8C21_017426</name>
</gene>
<dbReference type="Pfam" id="PF26133">
    <property type="entry name" value="DUF8039"/>
    <property type="match status" value="1"/>
</dbReference>